<dbReference type="InterPro" id="IPR025776">
    <property type="entry name" value="SUVR4/1/2"/>
</dbReference>
<dbReference type="eggNOG" id="KOG1082">
    <property type="taxonomic scope" value="Eukaryota"/>
</dbReference>
<name>A0A0E0KXC7_ORYPU</name>
<evidence type="ECO:0000256" key="1">
    <source>
        <dbReference type="ARBA" id="ARBA00004286"/>
    </source>
</evidence>
<proteinExistence type="predicted"/>
<reference evidence="7" key="1">
    <citation type="submission" date="2015-04" db="UniProtKB">
        <authorList>
            <consortium name="EnsemblPlants"/>
        </authorList>
    </citation>
    <scope>IDENTIFICATION</scope>
</reference>
<dbReference type="HOGENOM" id="CLU_011618_0_0_1"/>
<feature type="region of interest" description="Disordered" evidence="3">
    <location>
        <begin position="91"/>
        <end position="186"/>
    </location>
</feature>
<dbReference type="Pfam" id="PF00856">
    <property type="entry name" value="SET"/>
    <property type="match status" value="1"/>
</dbReference>
<dbReference type="PANTHER" id="PTHR46450:SF24">
    <property type="entry name" value="HISTONE-LYSINE N-METHYLTRANSFERASE SUVR4"/>
    <property type="match status" value="1"/>
</dbReference>
<dbReference type="AlphaFoldDB" id="A0A0E0KXC7"/>
<dbReference type="CDD" id="cd10538">
    <property type="entry name" value="SET_SETDB-like"/>
    <property type="match status" value="1"/>
</dbReference>
<evidence type="ECO:0000256" key="2">
    <source>
        <dbReference type="ARBA" id="ARBA00022454"/>
    </source>
</evidence>
<dbReference type="SMART" id="SM00317">
    <property type="entry name" value="SET"/>
    <property type="match status" value="1"/>
</dbReference>
<accession>A0A0E0KXC7</accession>
<dbReference type="PROSITE" id="PS51580">
    <property type="entry name" value="SAM_MT43_3"/>
    <property type="match status" value="1"/>
</dbReference>
<evidence type="ECO:0000256" key="4">
    <source>
        <dbReference type="SAM" id="Phobius"/>
    </source>
</evidence>
<feature type="domain" description="SET" evidence="5">
    <location>
        <begin position="602"/>
        <end position="736"/>
    </location>
</feature>
<dbReference type="EnsemblPlants" id="OPUNC04G28530.1">
    <property type="protein sequence ID" value="OPUNC04G28530.1"/>
    <property type="gene ID" value="OPUNC04G28530"/>
</dbReference>
<dbReference type="GO" id="GO:0042054">
    <property type="term" value="F:histone methyltransferase activity"/>
    <property type="evidence" value="ECO:0007669"/>
    <property type="project" value="InterPro"/>
</dbReference>
<feature type="compositionally biased region" description="Basic and acidic residues" evidence="3">
    <location>
        <begin position="115"/>
        <end position="126"/>
    </location>
</feature>
<dbReference type="Pfam" id="PF10440">
    <property type="entry name" value="WIYLD"/>
    <property type="match status" value="1"/>
</dbReference>
<evidence type="ECO:0008006" key="9">
    <source>
        <dbReference type="Google" id="ProtNLM"/>
    </source>
</evidence>
<dbReference type="STRING" id="4537.A0A0E0KXC7"/>
<dbReference type="Gene3D" id="2.170.270.10">
    <property type="entry name" value="SET domain"/>
    <property type="match status" value="1"/>
</dbReference>
<keyword evidence="2" id="KW-0158">Chromosome</keyword>
<evidence type="ECO:0000256" key="3">
    <source>
        <dbReference type="SAM" id="MobiDB-lite"/>
    </source>
</evidence>
<comment type="subcellular location">
    <subcellularLocation>
        <location evidence="1">Chromosome</location>
    </subcellularLocation>
</comment>
<dbReference type="Proteomes" id="UP000026962">
    <property type="component" value="Chromosome 4"/>
</dbReference>
<dbReference type="GO" id="GO:0008270">
    <property type="term" value="F:zinc ion binding"/>
    <property type="evidence" value="ECO:0007669"/>
    <property type="project" value="InterPro"/>
</dbReference>
<dbReference type="InterPro" id="IPR001214">
    <property type="entry name" value="SET_dom"/>
</dbReference>
<protein>
    <recommendedName>
        <fullName evidence="9">SET domain-containing protein</fullName>
    </recommendedName>
</protein>
<evidence type="ECO:0000313" key="8">
    <source>
        <dbReference type="Proteomes" id="UP000026962"/>
    </source>
</evidence>
<keyword evidence="8" id="KW-1185">Reference proteome</keyword>
<dbReference type="SUPFAM" id="SSF82199">
    <property type="entry name" value="SET domain"/>
    <property type="match status" value="1"/>
</dbReference>
<dbReference type="InterPro" id="IPR046341">
    <property type="entry name" value="SET_dom_sf"/>
</dbReference>
<feature type="compositionally biased region" description="Low complexity" evidence="3">
    <location>
        <begin position="147"/>
        <end position="160"/>
    </location>
</feature>
<keyword evidence="4" id="KW-0472">Membrane</keyword>
<feature type="transmembrane region" description="Helical" evidence="4">
    <location>
        <begin position="733"/>
        <end position="754"/>
    </location>
</feature>
<dbReference type="GO" id="GO:0005634">
    <property type="term" value="C:nucleus"/>
    <property type="evidence" value="ECO:0007669"/>
    <property type="project" value="InterPro"/>
</dbReference>
<dbReference type="SMART" id="SM00468">
    <property type="entry name" value="PreSET"/>
    <property type="match status" value="1"/>
</dbReference>
<keyword evidence="4" id="KW-1133">Transmembrane helix</keyword>
<dbReference type="Gramene" id="OPUNC04G28530.1">
    <property type="protein sequence ID" value="OPUNC04G28530.1"/>
    <property type="gene ID" value="OPUNC04G28530"/>
</dbReference>
<dbReference type="OMA" id="HERTLQN"/>
<dbReference type="PANTHER" id="PTHR46450">
    <property type="entry name" value="INACTIVE HISTONE-LYSINE N-METHYLTRANSFERASE SUVR1-RELATED"/>
    <property type="match status" value="1"/>
</dbReference>
<dbReference type="InterPro" id="IPR007728">
    <property type="entry name" value="Pre-SET_dom"/>
</dbReference>
<dbReference type="PROSITE" id="PS50280">
    <property type="entry name" value="SET"/>
    <property type="match status" value="1"/>
</dbReference>
<sequence>MGSKSNTERARKALDAMKQLGFSKKEATPVLKNLLKLFGHNWEPIEDECYRALADAILDRHQVTPCRQSFLFYISIHPTNFAAGVQETADDRGCSATRPTPDDDHHSLTLCGASRDADTETDEPRTKKPRTNSTPQSPPPLADDQDATAAISPQSQSASPRFRPQTRASARLRQASPSSVTATHKRPRQIVDEDFQDAAFLREPKPEPNIDMDIVMDAIQGTAVTSDCPNAQLGLIDYPLNASSSRVALPLALPPPDQNVPQISGPKKRAIQPCSKVNTGKGSSVISMQQAPCLDIDVASSTMGEVKMSLKCSVDPKFRMPSLEAVFKMVEDKYLHSYKILPHEFSIGSLMNEICQCVVQLGSDHIAEHNTESDVADNGRNSQKEPMTGSIPFVKPIACEDGGNKKGKSAEGSFIVEDSENSTVANQQNHLALANLKPIHDLTDISKGEERVRVSVVNEFASEKCPSSFYYIRGNLVFQNAYVNISVARIGDEDCCADCFGNCLSAPIPCACTRETGGEYAYTAEGLVRTPFLDECVSINRFPEKRHKFFCTSSCPLERSRNEASPEPCRGHLARKFIKECWSKCGCNMQCGNRVVQRGITCNLQVFFTGEGKGWGLRTLDELPKGAFVCEYVGEVLTNTELHERTLQNMNNGRHTYPVLLDADWGSEGVLKDEEALSLDSTFYGNVGRFINHRCYDANLVEIPVEVETPDHHYYHLAFFTTKKVEAFEELTWMFPFIFNILGFRTMVLILVMAKILLKHFNVYVEADIAAVSGIQGNEGKLLRNDQRT</sequence>
<dbReference type="GO" id="GO:0005694">
    <property type="term" value="C:chromosome"/>
    <property type="evidence" value="ECO:0007669"/>
    <property type="project" value="UniProtKB-SubCell"/>
</dbReference>
<feature type="domain" description="Pre-SET" evidence="6">
    <location>
        <begin position="495"/>
        <end position="599"/>
    </location>
</feature>
<evidence type="ECO:0000313" key="7">
    <source>
        <dbReference type="EnsemblPlants" id="OPUNC04G28530.1"/>
    </source>
</evidence>
<dbReference type="Pfam" id="PF05033">
    <property type="entry name" value="Pre-SET"/>
    <property type="match status" value="1"/>
</dbReference>
<dbReference type="InterPro" id="IPR043017">
    <property type="entry name" value="WIYLD_dom_sf"/>
</dbReference>
<evidence type="ECO:0000259" key="5">
    <source>
        <dbReference type="PROSITE" id="PS50280"/>
    </source>
</evidence>
<keyword evidence="4" id="KW-0812">Transmembrane</keyword>
<dbReference type="Gene3D" id="1.10.8.850">
    <property type="entry name" value="Histone-lysine N methyltransferase , C-terminal domain-like"/>
    <property type="match status" value="1"/>
</dbReference>
<organism evidence="7">
    <name type="scientific">Oryza punctata</name>
    <name type="common">Red rice</name>
    <dbReference type="NCBI Taxonomy" id="4537"/>
    <lineage>
        <taxon>Eukaryota</taxon>
        <taxon>Viridiplantae</taxon>
        <taxon>Streptophyta</taxon>
        <taxon>Embryophyta</taxon>
        <taxon>Tracheophyta</taxon>
        <taxon>Spermatophyta</taxon>
        <taxon>Magnoliopsida</taxon>
        <taxon>Liliopsida</taxon>
        <taxon>Poales</taxon>
        <taxon>Poaceae</taxon>
        <taxon>BOP clade</taxon>
        <taxon>Oryzoideae</taxon>
        <taxon>Oryzeae</taxon>
        <taxon>Oryzinae</taxon>
        <taxon>Oryza</taxon>
    </lineage>
</organism>
<evidence type="ECO:0000259" key="6">
    <source>
        <dbReference type="PROSITE" id="PS50867"/>
    </source>
</evidence>
<reference evidence="7" key="2">
    <citation type="submission" date="2018-05" db="EMBL/GenBank/DDBJ databases">
        <title>OpunRS2 (Oryza punctata Reference Sequence Version 2).</title>
        <authorList>
            <person name="Zhang J."/>
            <person name="Kudrna D."/>
            <person name="Lee S."/>
            <person name="Talag J."/>
            <person name="Welchert J."/>
            <person name="Wing R.A."/>
        </authorList>
    </citation>
    <scope>NUCLEOTIDE SEQUENCE [LARGE SCALE GENOMIC DNA]</scope>
</reference>
<dbReference type="InterPro" id="IPR018848">
    <property type="entry name" value="WIYLD_domain"/>
</dbReference>
<dbReference type="PROSITE" id="PS50867">
    <property type="entry name" value="PRE_SET"/>
    <property type="match status" value="1"/>
</dbReference>